<evidence type="ECO:0000256" key="2">
    <source>
        <dbReference type="ARBA" id="ARBA00022527"/>
    </source>
</evidence>
<reference evidence="11 12" key="1">
    <citation type="journal article" date="2017" name="Mycologia">
        <title>Bifiguratus adelaidae, gen. et sp. nov., a new member of Mucoromycotina in endophytic and soil-dwelling habitats.</title>
        <authorList>
            <person name="Torres-Cruz T.J."/>
            <person name="Billingsley Tobias T.L."/>
            <person name="Almatruk M."/>
            <person name="Hesse C."/>
            <person name="Kuske C.R."/>
            <person name="Desiro A."/>
            <person name="Benucci G.M."/>
            <person name="Bonito G."/>
            <person name="Stajich J.E."/>
            <person name="Dunlap C."/>
            <person name="Arnold A.E."/>
            <person name="Porras-Alfaro A."/>
        </authorList>
    </citation>
    <scope>NUCLEOTIDE SEQUENCE [LARGE SCALE GENOMIC DNA]</scope>
    <source>
        <strain evidence="11 12">AZ0501</strain>
    </source>
</reference>
<dbReference type="OrthoDB" id="193931at2759"/>
<dbReference type="InterPro" id="IPR008271">
    <property type="entry name" value="Ser/Thr_kinase_AS"/>
</dbReference>
<evidence type="ECO:0000256" key="6">
    <source>
        <dbReference type="ARBA" id="ARBA00022777"/>
    </source>
</evidence>
<dbReference type="Proteomes" id="UP000242875">
    <property type="component" value="Unassembled WGS sequence"/>
</dbReference>
<dbReference type="SMART" id="SM00220">
    <property type="entry name" value="S_TKc"/>
    <property type="match status" value="1"/>
</dbReference>
<dbReference type="Pfam" id="PF10342">
    <property type="entry name" value="Kre9_KNH"/>
    <property type="match status" value="1"/>
</dbReference>
<dbReference type="GO" id="GO:0005524">
    <property type="term" value="F:ATP binding"/>
    <property type="evidence" value="ECO:0007669"/>
    <property type="project" value="UniProtKB-UniRule"/>
</dbReference>
<keyword evidence="12" id="KW-1185">Reference proteome</keyword>
<dbReference type="PROSITE" id="PS50011">
    <property type="entry name" value="PROTEIN_KINASE_DOM"/>
    <property type="match status" value="1"/>
</dbReference>
<dbReference type="PROSITE" id="PS00108">
    <property type="entry name" value="PROTEIN_KINASE_ST"/>
    <property type="match status" value="1"/>
</dbReference>
<feature type="chain" id="PRO_5012085569" description="Protein kinase domain-containing protein" evidence="9">
    <location>
        <begin position="18"/>
        <end position="881"/>
    </location>
</feature>
<evidence type="ECO:0000256" key="8">
    <source>
        <dbReference type="PROSITE-ProRule" id="PRU10141"/>
    </source>
</evidence>
<keyword evidence="2" id="KW-0723">Serine/threonine-protein kinase</keyword>
<dbReference type="FunFam" id="3.30.200.20:FF:000003">
    <property type="entry name" value="Non-specific serine/threonine protein kinase"/>
    <property type="match status" value="1"/>
</dbReference>
<sequence>MLAKLLTVLAFVSCAVAQLYITQPVEGTVWQEGTIQTIRWLNGTGPITINLRAGPTEITQQIVETIVSNFDAAQGSFQWTVSTNLPSGNAYAIEIDGTYSHAFSIAGGMTTLSYTVNPASRTPISSSTASALTTKSMVSATSISAMATNSAASSSLSATASSTSDCRALKADVLSMGSLLLVAHVLLPRARFASLPPSDETLNKKEQLQDFILHMPHKVEMKPVTFSKGQSVPKRGAGENPDLLLHGITSYEFIGTLGTGKFSKVKLGRNVHTYQLAAVKIIDKRTHDDRVLSRLVREITLMELLDHPNIVKLYEVVETKNSLFLIMEYVEGCNLDEYLQQRGGRLKESEARYVFRQIVAAISHCHSRWVCHRDLKTPNILIGRDGQVKIADFGLGNRFGINRLRTICGSMLYYSPEIISGYKYYGSEVDNWCLGIALFRMTAGFEPFAHATTVGELKKDVCGGNYKIPSSLSEELKATITRLLALDRKQRMSIVELLSMDDWVNDFGRLPSVCTYDNFAAADGDASGRRRTRHDEYGPSSVRKVSIIHPIELSTYYLHHGDLDEANVARQEKLEAFKDSLVDQSVTLLTATTSVKLNVGKILSRMSGASKRALRANPEDFESISARTGYGHRLISKDYLCRFALESFSLDPQSSPYDNAYQLGTRMLNILKKSCELFGITYVFDGPNRLLCVLETKVAINGPRAQSKPNPDHDIDTKVSSSGFKSFFGGMNTLSNGDIGRPISTQLLSSPLSIMKLTTQSSPLSDRPSFRTVSPSCSKSTGTTLVSQAFSSMMFTDPSDLHNYQDRLVLFRIEAILPNAPEFANPKPAKLHSFGKPKLADTTLTTSTTIRFSRIKGSNEVFKMAISWLMDVIREDYSLPQ</sequence>
<dbReference type="GO" id="GO:0035556">
    <property type="term" value="P:intracellular signal transduction"/>
    <property type="evidence" value="ECO:0007669"/>
    <property type="project" value="TreeGrafter"/>
</dbReference>
<dbReference type="InterPro" id="IPR011009">
    <property type="entry name" value="Kinase-like_dom_sf"/>
</dbReference>
<keyword evidence="4 9" id="KW-0732">Signal</keyword>
<evidence type="ECO:0000256" key="4">
    <source>
        <dbReference type="ARBA" id="ARBA00022729"/>
    </source>
</evidence>
<evidence type="ECO:0000313" key="11">
    <source>
        <dbReference type="EMBL" id="OZJ04651.1"/>
    </source>
</evidence>
<dbReference type="InterPro" id="IPR000719">
    <property type="entry name" value="Prot_kinase_dom"/>
</dbReference>
<feature type="binding site" evidence="8">
    <location>
        <position position="280"/>
    </location>
    <ligand>
        <name>ATP</name>
        <dbReference type="ChEBI" id="CHEBI:30616"/>
    </ligand>
</feature>
<organism evidence="11 12">
    <name type="scientific">Bifiguratus adelaidae</name>
    <dbReference type="NCBI Taxonomy" id="1938954"/>
    <lineage>
        <taxon>Eukaryota</taxon>
        <taxon>Fungi</taxon>
        <taxon>Fungi incertae sedis</taxon>
        <taxon>Mucoromycota</taxon>
        <taxon>Mucoromycotina</taxon>
        <taxon>Endogonomycetes</taxon>
        <taxon>Endogonales</taxon>
        <taxon>Endogonales incertae sedis</taxon>
        <taxon>Bifiguratus</taxon>
    </lineage>
</organism>
<dbReference type="GO" id="GO:0005737">
    <property type="term" value="C:cytoplasm"/>
    <property type="evidence" value="ECO:0007669"/>
    <property type="project" value="TreeGrafter"/>
</dbReference>
<evidence type="ECO:0000256" key="5">
    <source>
        <dbReference type="ARBA" id="ARBA00022741"/>
    </source>
</evidence>
<keyword evidence="6" id="KW-0418">Kinase</keyword>
<protein>
    <recommendedName>
        <fullName evidence="10">Protein kinase domain-containing protein</fullName>
    </recommendedName>
</protein>
<feature type="domain" description="Protein kinase" evidence="10">
    <location>
        <begin position="251"/>
        <end position="504"/>
    </location>
</feature>
<feature type="signal peptide" evidence="9">
    <location>
        <begin position="1"/>
        <end position="17"/>
    </location>
</feature>
<keyword evidence="3" id="KW-0808">Transferase</keyword>
<dbReference type="PROSITE" id="PS00107">
    <property type="entry name" value="PROTEIN_KINASE_ATP"/>
    <property type="match status" value="1"/>
</dbReference>
<evidence type="ECO:0000256" key="3">
    <source>
        <dbReference type="ARBA" id="ARBA00022679"/>
    </source>
</evidence>
<dbReference type="SUPFAM" id="SSF56112">
    <property type="entry name" value="Protein kinase-like (PK-like)"/>
    <property type="match status" value="1"/>
</dbReference>
<accession>A0A261Y233</accession>
<comment type="similarity">
    <text evidence="1">Belongs to the protein kinase superfamily. CAMK Ser/Thr protein kinase family. NIM1 subfamily.</text>
</comment>
<gene>
    <name evidence="11" type="ORF">BZG36_02894</name>
</gene>
<dbReference type="PANTHER" id="PTHR24346:SF82">
    <property type="entry name" value="KP78A-RELATED"/>
    <property type="match status" value="1"/>
</dbReference>
<evidence type="ECO:0000256" key="7">
    <source>
        <dbReference type="ARBA" id="ARBA00022840"/>
    </source>
</evidence>
<keyword evidence="7 8" id="KW-0067">ATP-binding</keyword>
<dbReference type="GO" id="GO:0004674">
    <property type="term" value="F:protein serine/threonine kinase activity"/>
    <property type="evidence" value="ECO:0007669"/>
    <property type="project" value="UniProtKB-KW"/>
</dbReference>
<dbReference type="AlphaFoldDB" id="A0A261Y233"/>
<evidence type="ECO:0000259" key="10">
    <source>
        <dbReference type="PROSITE" id="PS50011"/>
    </source>
</evidence>
<dbReference type="Pfam" id="PF00069">
    <property type="entry name" value="Pkinase"/>
    <property type="match status" value="1"/>
</dbReference>
<evidence type="ECO:0000313" key="12">
    <source>
        <dbReference type="Proteomes" id="UP000242875"/>
    </source>
</evidence>
<proteinExistence type="inferred from homology"/>
<keyword evidence="5 8" id="KW-0547">Nucleotide-binding</keyword>
<dbReference type="InterPro" id="IPR018466">
    <property type="entry name" value="Kre9/Knh1-like_N"/>
</dbReference>
<evidence type="ECO:0000256" key="9">
    <source>
        <dbReference type="SAM" id="SignalP"/>
    </source>
</evidence>
<dbReference type="CDD" id="cd14003">
    <property type="entry name" value="STKc_AMPK-like"/>
    <property type="match status" value="1"/>
</dbReference>
<dbReference type="FunFam" id="1.10.510.10:FF:000571">
    <property type="entry name" value="Maternal embryonic leucine zipper kinase"/>
    <property type="match status" value="1"/>
</dbReference>
<dbReference type="PANTHER" id="PTHR24346">
    <property type="entry name" value="MAP/MICROTUBULE AFFINITY-REGULATING KINASE"/>
    <property type="match status" value="1"/>
</dbReference>
<dbReference type="EMBL" id="MVBO01000033">
    <property type="protein sequence ID" value="OZJ04651.1"/>
    <property type="molecule type" value="Genomic_DNA"/>
</dbReference>
<name>A0A261Y233_9FUNG</name>
<dbReference type="Gene3D" id="1.10.510.10">
    <property type="entry name" value="Transferase(Phosphotransferase) domain 1"/>
    <property type="match status" value="1"/>
</dbReference>
<comment type="caution">
    <text evidence="11">The sequence shown here is derived from an EMBL/GenBank/DDBJ whole genome shotgun (WGS) entry which is preliminary data.</text>
</comment>
<evidence type="ECO:0000256" key="1">
    <source>
        <dbReference type="ARBA" id="ARBA00010791"/>
    </source>
</evidence>
<dbReference type="InterPro" id="IPR017441">
    <property type="entry name" value="Protein_kinase_ATP_BS"/>
</dbReference>